<keyword evidence="4 5" id="KW-0862">Zinc</keyword>
<feature type="binding site" evidence="4">
    <location>
        <position position="80"/>
    </location>
    <ligand>
        <name>NAD(+)</name>
        <dbReference type="ChEBI" id="CHEBI:57540"/>
    </ligand>
</feature>
<comment type="catalytic activity">
    <reaction evidence="4">
        <text>N(6)-acetyl-L-lysyl-[protein] + NAD(+) + H2O = 2''-O-acetyl-ADP-D-ribose + nicotinamide + L-lysyl-[protein]</text>
        <dbReference type="Rhea" id="RHEA:43636"/>
        <dbReference type="Rhea" id="RHEA-COMP:9752"/>
        <dbReference type="Rhea" id="RHEA-COMP:10731"/>
        <dbReference type="ChEBI" id="CHEBI:15377"/>
        <dbReference type="ChEBI" id="CHEBI:17154"/>
        <dbReference type="ChEBI" id="CHEBI:29969"/>
        <dbReference type="ChEBI" id="CHEBI:57540"/>
        <dbReference type="ChEBI" id="CHEBI:61930"/>
        <dbReference type="ChEBI" id="CHEBI:83767"/>
        <dbReference type="EC" id="2.3.1.286"/>
    </reaction>
</comment>
<feature type="binding site" evidence="4">
    <location>
        <position position="73"/>
    </location>
    <ligand>
        <name>NAD(+)</name>
        <dbReference type="ChEBI" id="CHEBI:57540"/>
    </ligand>
</feature>
<dbReference type="InterPro" id="IPR003000">
    <property type="entry name" value="Sirtuin"/>
</dbReference>
<keyword evidence="4 5" id="KW-0479">Metal-binding</keyword>
<sequence length="284" mass="32115">MNDYTTATPLSRHIYFRKPAETYRQYHRKELLQNYRKGREHAMEKTQEAIEALKEIIQKYDNIVFFGGAGVSTESGIPDFRSVDGLYHQQYDYPPETILSHTFYRRNPEEFYRFYRNKMLFPDARPNAAHLKLAELEKAGKLRAVITQNIDGLHQAAGSRTVLELHGSVLRNYCEKCGRFYGLDFIRNSTGVPVCEKCGGSVKPDVVLYEEGLNQKTINDAVHFIHDAEVLLIGGTSLAVYPAAGLIDYFSGAKLAVINKAPTPRDTHADLLIQAPIGEVFAQL</sequence>
<feature type="binding site" evidence="4">
    <location>
        <position position="69"/>
    </location>
    <ligand>
        <name>NAD(+)</name>
        <dbReference type="ChEBI" id="CHEBI:57540"/>
    </ligand>
</feature>
<feature type="binding site" evidence="4">
    <location>
        <position position="237"/>
    </location>
    <ligand>
        <name>NAD(+)</name>
        <dbReference type="ChEBI" id="CHEBI:57540"/>
    </ligand>
</feature>
<feature type="domain" description="Deacetylase sirtuin-type" evidence="6">
    <location>
        <begin position="43"/>
        <end position="284"/>
    </location>
</feature>
<dbReference type="InterPro" id="IPR026591">
    <property type="entry name" value="Sirtuin_cat_small_dom_sf"/>
</dbReference>
<evidence type="ECO:0000256" key="3">
    <source>
        <dbReference type="ARBA" id="ARBA00023027"/>
    </source>
</evidence>
<feature type="binding site" evidence="4 5">
    <location>
        <position position="174"/>
    </location>
    <ligand>
        <name>Zn(2+)</name>
        <dbReference type="ChEBI" id="CHEBI:29105"/>
    </ligand>
</feature>
<gene>
    <name evidence="7" type="primary">cobB_4</name>
    <name evidence="4" type="synonym">cobB</name>
    <name evidence="7" type="ORF">AMURIS_04085</name>
</gene>
<dbReference type="GO" id="GO:0008270">
    <property type="term" value="F:zinc ion binding"/>
    <property type="evidence" value="ECO:0007669"/>
    <property type="project" value="UniProtKB-UniRule"/>
</dbReference>
<comment type="subcellular location">
    <subcellularLocation>
        <location evidence="4">Cytoplasm</location>
    </subcellularLocation>
</comment>
<evidence type="ECO:0000313" key="7">
    <source>
        <dbReference type="EMBL" id="SOY31348.1"/>
    </source>
</evidence>
<proteinExistence type="inferred from homology"/>
<dbReference type="GO" id="GO:0070403">
    <property type="term" value="F:NAD+ binding"/>
    <property type="evidence" value="ECO:0007669"/>
    <property type="project" value="UniProtKB-UniRule"/>
</dbReference>
<keyword evidence="2 4" id="KW-0808">Transferase</keyword>
<feature type="binding site" evidence="4">
    <location>
        <position position="277"/>
    </location>
    <ligand>
        <name>NAD(+)</name>
        <dbReference type="ChEBI" id="CHEBI:57540"/>
    </ligand>
</feature>
<dbReference type="GO" id="GO:0017136">
    <property type="term" value="F:histone deacetylase activity, NAD-dependent"/>
    <property type="evidence" value="ECO:0007669"/>
    <property type="project" value="TreeGrafter"/>
</dbReference>
<organism evidence="7 8">
    <name type="scientific">Acetatifactor muris</name>
    <dbReference type="NCBI Taxonomy" id="879566"/>
    <lineage>
        <taxon>Bacteria</taxon>
        <taxon>Bacillati</taxon>
        <taxon>Bacillota</taxon>
        <taxon>Clostridia</taxon>
        <taxon>Lachnospirales</taxon>
        <taxon>Lachnospiraceae</taxon>
        <taxon>Acetatifactor</taxon>
    </lineage>
</organism>
<feature type="binding site" evidence="4">
    <location>
        <position position="80"/>
    </location>
    <ligand>
        <name>nicotinamide</name>
        <dbReference type="ChEBI" id="CHEBI:17154"/>
    </ligand>
</feature>
<dbReference type="GO" id="GO:0005737">
    <property type="term" value="C:cytoplasm"/>
    <property type="evidence" value="ECO:0007669"/>
    <property type="project" value="UniProtKB-SubCell"/>
</dbReference>
<dbReference type="Proteomes" id="UP000236311">
    <property type="component" value="Unassembled WGS sequence"/>
</dbReference>
<feature type="binding site" evidence="4 5">
    <location>
        <position position="177"/>
    </location>
    <ligand>
        <name>Zn(2+)</name>
        <dbReference type="ChEBI" id="CHEBI:29105"/>
    </ligand>
</feature>
<reference evidence="7 8" key="1">
    <citation type="submission" date="2018-01" db="EMBL/GenBank/DDBJ databases">
        <authorList>
            <person name="Gaut B.S."/>
            <person name="Morton B.R."/>
            <person name="Clegg M.T."/>
            <person name="Duvall M.R."/>
        </authorList>
    </citation>
    <scope>NUCLEOTIDE SEQUENCE [LARGE SCALE GENOMIC DNA]</scope>
    <source>
        <strain evidence="7">GP69</strain>
    </source>
</reference>
<feature type="binding site" evidence="4">
    <location>
        <position position="166"/>
    </location>
    <ligand>
        <name>NAD(+)</name>
        <dbReference type="ChEBI" id="CHEBI:57540"/>
    </ligand>
</feature>
<comment type="cofactor">
    <cofactor evidence="4">
        <name>Zn(2+)</name>
        <dbReference type="ChEBI" id="CHEBI:29105"/>
    </cofactor>
    <text evidence="4">Binds 1 zinc ion per subunit.</text>
</comment>
<evidence type="ECO:0000256" key="2">
    <source>
        <dbReference type="ARBA" id="ARBA00022679"/>
    </source>
</evidence>
<feature type="binding site" evidence="4 5">
    <location>
        <position position="195"/>
    </location>
    <ligand>
        <name>Zn(2+)</name>
        <dbReference type="ChEBI" id="CHEBI:29105"/>
    </ligand>
</feature>
<name>A0A2K4ZLJ4_9FIRM</name>
<feature type="binding site" evidence="4">
    <location>
        <position position="150"/>
    </location>
    <ligand>
        <name>NAD(+)</name>
        <dbReference type="ChEBI" id="CHEBI:57540"/>
    </ligand>
</feature>
<feature type="binding site" evidence="4">
    <location>
        <position position="81"/>
    </location>
    <ligand>
        <name>NAD(+)</name>
        <dbReference type="ChEBI" id="CHEBI:57540"/>
    </ligand>
</feature>
<feature type="binding site" evidence="4">
    <location>
        <position position="236"/>
    </location>
    <ligand>
        <name>NAD(+)</name>
        <dbReference type="ChEBI" id="CHEBI:57540"/>
    </ligand>
</feature>
<dbReference type="EC" id="2.3.1.286" evidence="4"/>
<dbReference type="Gene3D" id="3.30.1600.10">
    <property type="entry name" value="SIR2/SIRT2 'Small Domain"/>
    <property type="match status" value="1"/>
</dbReference>
<comment type="caution">
    <text evidence="4">Lacks conserved residue(s) required for the propagation of feature annotation.</text>
</comment>
<feature type="binding site" evidence="4">
    <location>
        <position position="259"/>
    </location>
    <ligand>
        <name>NAD(+)</name>
        <dbReference type="ChEBI" id="CHEBI:57540"/>
    </ligand>
</feature>
<dbReference type="SUPFAM" id="SSF52467">
    <property type="entry name" value="DHS-like NAD/FAD-binding domain"/>
    <property type="match status" value="1"/>
</dbReference>
<dbReference type="HAMAP" id="MF_01968">
    <property type="entry name" value="Sirtuin_ClassU"/>
    <property type="match status" value="1"/>
</dbReference>
<evidence type="ECO:0000313" key="8">
    <source>
        <dbReference type="Proteomes" id="UP000236311"/>
    </source>
</evidence>
<dbReference type="GO" id="GO:0016787">
    <property type="term" value="F:hydrolase activity"/>
    <property type="evidence" value="ECO:0007669"/>
    <property type="project" value="UniProtKB-KW"/>
</dbReference>
<dbReference type="InterPro" id="IPR029035">
    <property type="entry name" value="DHS-like_NAD/FAD-binding_dom"/>
</dbReference>
<dbReference type="PANTHER" id="PTHR11085">
    <property type="entry name" value="NAD-DEPENDENT PROTEIN DEACYLASE SIRTUIN-5, MITOCHONDRIAL-RELATED"/>
    <property type="match status" value="1"/>
</dbReference>
<dbReference type="InterPro" id="IPR028628">
    <property type="entry name" value="Sirtuin_class_U"/>
</dbReference>
<comment type="similarity">
    <text evidence="4">Belongs to the sirtuin family. Class U subfamily.</text>
</comment>
<evidence type="ECO:0000256" key="5">
    <source>
        <dbReference type="PROSITE-ProRule" id="PRU00236"/>
    </source>
</evidence>
<keyword evidence="3 4" id="KW-0520">NAD</keyword>
<accession>A0A2K4ZLJ4</accession>
<evidence type="ECO:0000259" key="6">
    <source>
        <dbReference type="PROSITE" id="PS50305"/>
    </source>
</evidence>
<feature type="active site" description="Proton acceptor" evidence="4 5">
    <location>
        <position position="166"/>
    </location>
</feature>
<evidence type="ECO:0000256" key="4">
    <source>
        <dbReference type="HAMAP-Rule" id="MF_01968"/>
    </source>
</evidence>
<protein>
    <recommendedName>
        <fullName evidence="4">NAD-dependent protein deacetylase</fullName>
        <ecNumber evidence="4">2.3.1.286</ecNumber>
    </recommendedName>
    <alternativeName>
        <fullName evidence="4">Regulatory protein SIR2 homolog</fullName>
    </alternativeName>
</protein>
<dbReference type="Pfam" id="PF02146">
    <property type="entry name" value="SIR2"/>
    <property type="match status" value="1"/>
</dbReference>
<keyword evidence="7" id="KW-0378">Hydrolase</keyword>
<dbReference type="InterPro" id="IPR026590">
    <property type="entry name" value="Ssirtuin_cat_dom"/>
</dbReference>
<feature type="binding site" evidence="4">
    <location>
        <position position="150"/>
    </location>
    <ligand>
        <name>nicotinamide</name>
        <dbReference type="ChEBI" id="CHEBI:17154"/>
    </ligand>
</feature>
<evidence type="ECO:0000256" key="1">
    <source>
        <dbReference type="ARBA" id="ARBA00022490"/>
    </source>
</evidence>
<dbReference type="InterPro" id="IPR050134">
    <property type="entry name" value="NAD-dep_sirtuin_deacylases"/>
</dbReference>
<dbReference type="Gene3D" id="3.40.50.1220">
    <property type="entry name" value="TPP-binding domain"/>
    <property type="match status" value="1"/>
</dbReference>
<keyword evidence="1 4" id="KW-0963">Cytoplasm</keyword>
<dbReference type="AlphaFoldDB" id="A0A2K4ZLJ4"/>
<dbReference type="NCBIfam" id="NF001752">
    <property type="entry name" value="PRK00481.1-1"/>
    <property type="match status" value="1"/>
</dbReference>
<feature type="binding site" evidence="4">
    <location>
        <position position="151"/>
    </location>
    <ligand>
        <name>nicotinamide</name>
        <dbReference type="ChEBI" id="CHEBI:17154"/>
    </ligand>
</feature>
<dbReference type="EMBL" id="OFSM01000024">
    <property type="protein sequence ID" value="SOY31348.1"/>
    <property type="molecule type" value="Genomic_DNA"/>
</dbReference>
<comment type="function">
    <text evidence="4">NAD-dependent protein deacetylase which modulates the activities of several enzymes which are inactive in their acetylated form.</text>
</comment>
<keyword evidence="8" id="KW-1185">Reference proteome</keyword>
<feature type="binding site" evidence="4">
    <location>
        <position position="151"/>
    </location>
    <ligand>
        <name>NAD(+)</name>
        <dbReference type="ChEBI" id="CHEBI:57540"/>
    </ligand>
</feature>
<feature type="binding site" evidence="4 5">
    <location>
        <position position="198"/>
    </location>
    <ligand>
        <name>Zn(2+)</name>
        <dbReference type="ChEBI" id="CHEBI:29105"/>
    </ligand>
</feature>
<feature type="binding site" evidence="4">
    <location>
        <position position="148"/>
    </location>
    <ligand>
        <name>NAD(+)</name>
        <dbReference type="ChEBI" id="CHEBI:57540"/>
    </ligand>
</feature>
<dbReference type="PANTHER" id="PTHR11085:SF4">
    <property type="entry name" value="NAD-DEPENDENT PROTEIN DEACYLASE"/>
    <property type="match status" value="1"/>
</dbReference>
<dbReference type="PROSITE" id="PS50305">
    <property type="entry name" value="SIRTUIN"/>
    <property type="match status" value="1"/>
</dbReference>